<dbReference type="RefSeq" id="WP_203002901.1">
    <property type="nucleotide sequence ID" value="NZ_JADWYU010000124.1"/>
</dbReference>
<dbReference type="InterPro" id="IPR010445">
    <property type="entry name" value="LapA_dom"/>
</dbReference>
<organism evidence="8 9">
    <name type="scientific">Frankia nepalensis</name>
    <dbReference type="NCBI Taxonomy" id="1836974"/>
    <lineage>
        <taxon>Bacteria</taxon>
        <taxon>Bacillati</taxon>
        <taxon>Actinomycetota</taxon>
        <taxon>Actinomycetes</taxon>
        <taxon>Frankiales</taxon>
        <taxon>Frankiaceae</taxon>
        <taxon>Frankia</taxon>
    </lineage>
</organism>
<sequence>MAAPEQSTGKFDYDRPGHPGSGHVPAPAGAPVEPAGTGPQPPGKRRHGVSWVVYAATVAVLVLAILVIVFVIKNDQPVNVWLFGTTKRMSVAGALSMAALAGLVVGLLIGLIPQVGLRRRLRAARRQHDD</sequence>
<feature type="region of interest" description="Disordered" evidence="5">
    <location>
        <begin position="1"/>
        <end position="46"/>
    </location>
</feature>
<evidence type="ECO:0000256" key="4">
    <source>
        <dbReference type="ARBA" id="ARBA00023136"/>
    </source>
</evidence>
<keyword evidence="4 6" id="KW-0472">Membrane</keyword>
<proteinExistence type="predicted"/>
<feature type="transmembrane region" description="Helical" evidence="6">
    <location>
        <begin position="92"/>
        <end position="112"/>
    </location>
</feature>
<keyword evidence="1" id="KW-1003">Cell membrane</keyword>
<reference evidence="8" key="1">
    <citation type="submission" date="2020-12" db="EMBL/GenBank/DDBJ databases">
        <title>Genomic characterization of non-nitrogen-fixing Frankia strains.</title>
        <authorList>
            <person name="Carlos-Shanley C."/>
            <person name="Guerra T."/>
            <person name="Hahn D."/>
        </authorList>
    </citation>
    <scope>NUCLEOTIDE SEQUENCE</scope>
    <source>
        <strain evidence="8">CN6</strain>
    </source>
</reference>
<evidence type="ECO:0000256" key="6">
    <source>
        <dbReference type="SAM" id="Phobius"/>
    </source>
</evidence>
<keyword evidence="3 6" id="KW-1133">Transmembrane helix</keyword>
<protein>
    <submittedName>
        <fullName evidence="8">DUF1049 domain-containing protein</fullName>
    </submittedName>
</protein>
<evidence type="ECO:0000256" key="1">
    <source>
        <dbReference type="ARBA" id="ARBA00022475"/>
    </source>
</evidence>
<dbReference type="AlphaFoldDB" id="A0A937UQ60"/>
<accession>A0A937UQ60</accession>
<dbReference type="GO" id="GO:0005886">
    <property type="term" value="C:plasma membrane"/>
    <property type="evidence" value="ECO:0007669"/>
    <property type="project" value="InterPro"/>
</dbReference>
<feature type="compositionally biased region" description="Low complexity" evidence="5">
    <location>
        <begin position="21"/>
        <end position="38"/>
    </location>
</feature>
<evidence type="ECO:0000313" key="8">
    <source>
        <dbReference type="EMBL" id="MBL7629867.1"/>
    </source>
</evidence>
<evidence type="ECO:0000313" key="9">
    <source>
        <dbReference type="Proteomes" id="UP000604475"/>
    </source>
</evidence>
<evidence type="ECO:0000259" key="7">
    <source>
        <dbReference type="Pfam" id="PF06305"/>
    </source>
</evidence>
<name>A0A937UQ60_9ACTN</name>
<keyword evidence="2 6" id="KW-0812">Transmembrane</keyword>
<feature type="domain" description="Lipopolysaccharide assembly protein A" evidence="7">
    <location>
        <begin position="73"/>
        <end position="127"/>
    </location>
</feature>
<dbReference type="Pfam" id="PF06305">
    <property type="entry name" value="LapA_dom"/>
    <property type="match status" value="1"/>
</dbReference>
<keyword evidence="9" id="KW-1185">Reference proteome</keyword>
<dbReference type="EMBL" id="JAEACQ010000238">
    <property type="protein sequence ID" value="MBL7629867.1"/>
    <property type="molecule type" value="Genomic_DNA"/>
</dbReference>
<feature type="transmembrane region" description="Helical" evidence="6">
    <location>
        <begin position="51"/>
        <end position="72"/>
    </location>
</feature>
<evidence type="ECO:0000256" key="5">
    <source>
        <dbReference type="SAM" id="MobiDB-lite"/>
    </source>
</evidence>
<evidence type="ECO:0000256" key="2">
    <source>
        <dbReference type="ARBA" id="ARBA00022692"/>
    </source>
</evidence>
<gene>
    <name evidence="8" type="ORF">I7412_22400</name>
</gene>
<comment type="caution">
    <text evidence="8">The sequence shown here is derived from an EMBL/GenBank/DDBJ whole genome shotgun (WGS) entry which is preliminary data.</text>
</comment>
<evidence type="ECO:0000256" key="3">
    <source>
        <dbReference type="ARBA" id="ARBA00022989"/>
    </source>
</evidence>
<dbReference type="Proteomes" id="UP000604475">
    <property type="component" value="Unassembled WGS sequence"/>
</dbReference>